<dbReference type="PANTHER" id="PTHR12835">
    <property type="entry name" value="BIOTIN PROTEIN LIGASE"/>
    <property type="match status" value="1"/>
</dbReference>
<keyword evidence="2 4" id="KW-0436">Ligase</keyword>
<evidence type="ECO:0000259" key="3">
    <source>
        <dbReference type="PROSITE" id="PS51733"/>
    </source>
</evidence>
<dbReference type="Proteomes" id="UP000002872">
    <property type="component" value="Unassembled WGS sequence"/>
</dbReference>
<dbReference type="OrthoDB" id="10250105at2759"/>
<dbReference type="InterPro" id="IPR004408">
    <property type="entry name" value="Biotin_CoA_COase_ligase"/>
</dbReference>
<dbReference type="Gene3D" id="3.30.930.10">
    <property type="entry name" value="Bira Bifunctional Protein, Domain 2"/>
    <property type="match status" value="1"/>
</dbReference>
<organism evidence="4 5">
    <name type="scientific">Nematocida parisii (strain ERTm3)</name>
    <name type="common">Nematode killer fungus</name>
    <dbReference type="NCBI Taxonomy" id="935791"/>
    <lineage>
        <taxon>Eukaryota</taxon>
        <taxon>Fungi</taxon>
        <taxon>Fungi incertae sedis</taxon>
        <taxon>Microsporidia</taxon>
        <taxon>Nematocida</taxon>
    </lineage>
</organism>
<comment type="similarity">
    <text evidence="1">Belongs to the biotin--protein ligase family.</text>
</comment>
<name>I3EJY6_NEMP3</name>
<sequence length="235" mass="27096">MHIIKLDTLPSTQLYCLERVNDLPIPSTVITDKQTHGIGRSNSNWVSSEGSLTFSIIIDIKNNLKNASLITSSVIKSVLIKNFNISGIEIKWPNDLIIKKNEKENKVAGVLVNYVKSSSNTELAIIGVGINLIPCNNKSIHYKTIKDLTNKNIDKNELFKILITEIEKVFYNKNFYENFYNWTDYFPYNYVIYNGIPCEILRVDDDLYVKYKSETVKLQNSLYSYNRTNNTIYNK</sequence>
<evidence type="ECO:0000313" key="4">
    <source>
        <dbReference type="EMBL" id="EIJ89533.1"/>
    </source>
</evidence>
<accession>I3EJY6</accession>
<dbReference type="HOGENOM" id="CLU_1315113_0_0_1"/>
<dbReference type="SUPFAM" id="SSF55681">
    <property type="entry name" value="Class II aaRS and biotin synthetases"/>
    <property type="match status" value="1"/>
</dbReference>
<gene>
    <name evidence="4" type="ORF">NEQG_00303</name>
</gene>
<evidence type="ECO:0000256" key="2">
    <source>
        <dbReference type="ARBA" id="ARBA00022598"/>
    </source>
</evidence>
<protein>
    <submittedName>
        <fullName evidence="4">Biotin-[acetyl-CoA-carboxylase] ligase</fullName>
    </submittedName>
</protein>
<dbReference type="PROSITE" id="PS51733">
    <property type="entry name" value="BPL_LPL_CATALYTIC"/>
    <property type="match status" value="1"/>
</dbReference>
<dbReference type="NCBIfam" id="TIGR00121">
    <property type="entry name" value="birA_ligase"/>
    <property type="match status" value="1"/>
</dbReference>
<dbReference type="VEuPathDB" id="MicrosporidiaDB:NEQG_00303"/>
<proteinExistence type="inferred from homology"/>
<dbReference type="InterPro" id="IPR045864">
    <property type="entry name" value="aa-tRNA-synth_II/BPL/LPL"/>
</dbReference>
<dbReference type="AlphaFoldDB" id="I3EJY6"/>
<dbReference type="STRING" id="935791.I3EJY6"/>
<dbReference type="PANTHER" id="PTHR12835:SF5">
    <property type="entry name" value="BIOTIN--PROTEIN LIGASE"/>
    <property type="match status" value="1"/>
</dbReference>
<feature type="domain" description="BPL/LPL catalytic" evidence="3">
    <location>
        <begin position="1"/>
        <end position="174"/>
    </location>
</feature>
<evidence type="ECO:0000313" key="5">
    <source>
        <dbReference type="Proteomes" id="UP000002872"/>
    </source>
</evidence>
<dbReference type="GO" id="GO:0005737">
    <property type="term" value="C:cytoplasm"/>
    <property type="evidence" value="ECO:0007669"/>
    <property type="project" value="TreeGrafter"/>
</dbReference>
<dbReference type="InParanoid" id="I3EJY6"/>
<dbReference type="InterPro" id="IPR004143">
    <property type="entry name" value="BPL_LPL_catalytic"/>
</dbReference>
<reference evidence="4" key="1">
    <citation type="submission" date="2011-01" db="EMBL/GenBank/DDBJ databases">
        <title>The Genome Sequence of Nematocida parisii strain ERTm3.</title>
        <authorList>
            <consortium name="The Broad Institute Genome Sequencing Platform"/>
            <consortium name="The Broad Institute Genome Sequencing Center for Infectious Disease"/>
            <person name="Cuomo C."/>
            <person name="Troemel E."/>
            <person name="Young S.K."/>
            <person name="Zeng Q."/>
            <person name="Gargeya S."/>
            <person name="Fitzgerald M."/>
            <person name="Haas B."/>
            <person name="Abouelleil A."/>
            <person name="Alvarado L."/>
            <person name="Arachchi H.M."/>
            <person name="Berlin A."/>
            <person name="Chapman S.B."/>
            <person name="Gearin G."/>
            <person name="Goldberg J."/>
            <person name="Griggs A."/>
            <person name="Gujja S."/>
            <person name="Hansen M."/>
            <person name="Heiman D."/>
            <person name="Howarth C."/>
            <person name="Larimer J."/>
            <person name="Lui A."/>
            <person name="MacDonald P.J.P."/>
            <person name="McCowen C."/>
            <person name="Montmayeur A."/>
            <person name="Murphy C."/>
            <person name="Neiman D."/>
            <person name="Pearson M."/>
            <person name="Priest M."/>
            <person name="Roberts A."/>
            <person name="Saif S."/>
            <person name="Shea T."/>
            <person name="Sisk P."/>
            <person name="Stolte C."/>
            <person name="Sykes S."/>
            <person name="Wortman J."/>
            <person name="Nusbaum C."/>
            <person name="Birren B."/>
        </authorList>
    </citation>
    <scope>NUCLEOTIDE SEQUENCE</scope>
    <source>
        <strain evidence="4">ERTm3</strain>
    </source>
</reference>
<dbReference type="EMBL" id="GL870876">
    <property type="protein sequence ID" value="EIJ89533.1"/>
    <property type="molecule type" value="Genomic_DNA"/>
</dbReference>
<keyword evidence="5" id="KW-1185">Reference proteome</keyword>
<dbReference type="Pfam" id="PF03099">
    <property type="entry name" value="BPL_LplA_LipB"/>
    <property type="match status" value="1"/>
</dbReference>
<evidence type="ECO:0000256" key="1">
    <source>
        <dbReference type="ARBA" id="ARBA00009934"/>
    </source>
</evidence>
<dbReference type="GO" id="GO:0004077">
    <property type="term" value="F:biotin--[biotin carboxyl-carrier protein] ligase activity"/>
    <property type="evidence" value="ECO:0007669"/>
    <property type="project" value="InterPro"/>
</dbReference>